<evidence type="ECO:0008006" key="4">
    <source>
        <dbReference type="Google" id="ProtNLM"/>
    </source>
</evidence>
<dbReference type="SUPFAM" id="SSF82784">
    <property type="entry name" value="OsmC-like"/>
    <property type="match status" value="1"/>
</dbReference>
<dbReference type="Proteomes" id="UP001437256">
    <property type="component" value="Unassembled WGS sequence"/>
</dbReference>
<accession>A0ABR3AFF1</accession>
<dbReference type="InterPro" id="IPR036102">
    <property type="entry name" value="OsmC/Ohrsf"/>
</dbReference>
<dbReference type="Gene3D" id="2.20.25.10">
    <property type="match status" value="1"/>
</dbReference>
<organism evidence="2 3">
    <name type="scientific">Marasmius tenuissimus</name>
    <dbReference type="NCBI Taxonomy" id="585030"/>
    <lineage>
        <taxon>Eukaryota</taxon>
        <taxon>Fungi</taxon>
        <taxon>Dikarya</taxon>
        <taxon>Basidiomycota</taxon>
        <taxon>Agaricomycotina</taxon>
        <taxon>Agaricomycetes</taxon>
        <taxon>Agaricomycetidae</taxon>
        <taxon>Agaricales</taxon>
        <taxon>Marasmiineae</taxon>
        <taxon>Marasmiaceae</taxon>
        <taxon>Marasmius</taxon>
    </lineage>
</organism>
<dbReference type="InterPro" id="IPR003718">
    <property type="entry name" value="OsmC/Ohr_fam"/>
</dbReference>
<comment type="similarity">
    <text evidence="1">Belongs to the OsmC/Ohr family.</text>
</comment>
<evidence type="ECO:0000256" key="1">
    <source>
        <dbReference type="ARBA" id="ARBA00007378"/>
    </source>
</evidence>
<dbReference type="Gene3D" id="3.30.300.20">
    <property type="match status" value="1"/>
</dbReference>
<proteinExistence type="inferred from homology"/>
<dbReference type="PANTHER" id="PTHR33797:SF2">
    <property type="entry name" value="ORGANIC HYDROPEROXIDE RESISTANCE PROTEIN-LIKE"/>
    <property type="match status" value="1"/>
</dbReference>
<comment type="caution">
    <text evidence="2">The sequence shown here is derived from an EMBL/GenBank/DDBJ whole genome shotgun (WGS) entry which is preliminary data.</text>
</comment>
<reference evidence="2 3" key="1">
    <citation type="submission" date="2024-05" db="EMBL/GenBank/DDBJ databases">
        <title>A draft genome resource for the thread blight pathogen Marasmius tenuissimus strain MS-2.</title>
        <authorList>
            <person name="Yulfo-Soto G.E."/>
            <person name="Baruah I.K."/>
            <person name="Amoako-Attah I."/>
            <person name="Bukari Y."/>
            <person name="Meinhardt L.W."/>
            <person name="Bailey B.A."/>
            <person name="Cohen S.P."/>
        </authorList>
    </citation>
    <scope>NUCLEOTIDE SEQUENCE [LARGE SCALE GENOMIC DNA]</scope>
    <source>
        <strain evidence="2 3">MS-2</strain>
    </source>
</reference>
<evidence type="ECO:0000313" key="3">
    <source>
        <dbReference type="Proteomes" id="UP001437256"/>
    </source>
</evidence>
<dbReference type="InterPro" id="IPR015946">
    <property type="entry name" value="KH_dom-like_a/b"/>
</dbReference>
<dbReference type="NCBIfam" id="TIGR03561">
    <property type="entry name" value="organ_hyd_perox"/>
    <property type="match status" value="1"/>
</dbReference>
<name>A0ABR3AFF1_9AGAR</name>
<dbReference type="EMBL" id="JBBXMP010000001">
    <property type="protein sequence ID" value="KAL0072260.1"/>
    <property type="molecule type" value="Genomic_DNA"/>
</dbReference>
<gene>
    <name evidence="2" type="ORF">AAF712_000021</name>
</gene>
<evidence type="ECO:0000313" key="2">
    <source>
        <dbReference type="EMBL" id="KAL0072260.1"/>
    </source>
</evidence>
<sequence>MFAATRSVLRTTRPISRYVKPVTASRSYLTLKSPKYTVTAIAQGAGRNGSVSSNGLEFKLATPKEMGGSGDGQNPEQLFAMGYASCFLGALQAVAPKYGKKDIAQSAKIHVSVSLGEVNEKPGFGLEVNIKAEGIDEELLKAAHEVRIPVDSSTSLA</sequence>
<dbReference type="InterPro" id="IPR019953">
    <property type="entry name" value="OHR"/>
</dbReference>
<protein>
    <recommendedName>
        <fullName evidence="4">OsmC-like protein</fullName>
    </recommendedName>
</protein>
<dbReference type="PANTHER" id="PTHR33797">
    <property type="entry name" value="ORGANIC HYDROPEROXIDE RESISTANCE PROTEIN-LIKE"/>
    <property type="match status" value="1"/>
</dbReference>
<dbReference type="Pfam" id="PF02566">
    <property type="entry name" value="OsmC"/>
    <property type="match status" value="1"/>
</dbReference>
<keyword evidence="3" id="KW-1185">Reference proteome</keyword>